<dbReference type="PANTHER" id="PTHR35525">
    <property type="entry name" value="BLL6575 PROTEIN"/>
    <property type="match status" value="1"/>
</dbReference>
<dbReference type="InterPro" id="IPR010852">
    <property type="entry name" value="ABATE"/>
</dbReference>
<evidence type="ECO:0000313" key="2">
    <source>
        <dbReference type="EMBL" id="GAA4635939.1"/>
    </source>
</evidence>
<reference evidence="3" key="1">
    <citation type="journal article" date="2019" name="Int. J. Syst. Evol. Microbiol.">
        <title>The Global Catalogue of Microorganisms (GCM) 10K type strain sequencing project: providing services to taxonomists for standard genome sequencing and annotation.</title>
        <authorList>
            <consortium name="The Broad Institute Genomics Platform"/>
            <consortium name="The Broad Institute Genome Sequencing Center for Infectious Disease"/>
            <person name="Wu L."/>
            <person name="Ma J."/>
        </authorList>
    </citation>
    <scope>NUCLEOTIDE SEQUENCE [LARGE SCALE GENOMIC DNA]</scope>
    <source>
        <strain evidence="3">JCM 17939</strain>
    </source>
</reference>
<dbReference type="Proteomes" id="UP001501442">
    <property type="component" value="Unassembled WGS sequence"/>
</dbReference>
<feature type="domain" description="Zinc finger CGNR" evidence="1">
    <location>
        <begin position="141"/>
        <end position="183"/>
    </location>
</feature>
<protein>
    <recommendedName>
        <fullName evidence="1">Zinc finger CGNR domain-containing protein</fullName>
    </recommendedName>
</protein>
<comment type="caution">
    <text evidence="2">The sequence shown here is derived from an EMBL/GenBank/DDBJ whole genome shotgun (WGS) entry which is preliminary data.</text>
</comment>
<dbReference type="SUPFAM" id="SSF160904">
    <property type="entry name" value="Jann2411-like"/>
    <property type="match status" value="1"/>
</dbReference>
<organism evidence="2 3">
    <name type="scientific">Actinoallomurus vinaceus</name>
    <dbReference type="NCBI Taxonomy" id="1080074"/>
    <lineage>
        <taxon>Bacteria</taxon>
        <taxon>Bacillati</taxon>
        <taxon>Actinomycetota</taxon>
        <taxon>Actinomycetes</taxon>
        <taxon>Streptosporangiales</taxon>
        <taxon>Thermomonosporaceae</taxon>
        <taxon>Actinoallomurus</taxon>
    </lineage>
</organism>
<dbReference type="Pfam" id="PF11706">
    <property type="entry name" value="zf-CGNR"/>
    <property type="match status" value="1"/>
</dbReference>
<gene>
    <name evidence="2" type="ORF">GCM10023196_083610</name>
</gene>
<proteinExistence type="predicted"/>
<name>A0ABP8UQ34_9ACTN</name>
<evidence type="ECO:0000259" key="1">
    <source>
        <dbReference type="Pfam" id="PF11706"/>
    </source>
</evidence>
<accession>A0ABP8UQ34</accession>
<dbReference type="Gene3D" id="1.10.3300.10">
    <property type="entry name" value="Jann2411-like domain"/>
    <property type="match status" value="1"/>
</dbReference>
<dbReference type="InterPro" id="IPR021005">
    <property type="entry name" value="Znf_CGNR"/>
</dbReference>
<dbReference type="InterPro" id="IPR023286">
    <property type="entry name" value="ABATE_dom_sf"/>
</dbReference>
<keyword evidence="3" id="KW-1185">Reference proteome</keyword>
<sequence length="189" mass="20186">MASRPAPTLVTPAPLAFVVEVINKWGSVPREVAGERETPFPSLRDLALEHGFRLDPATGALSDESVAQTADALYPLFDTPDVGALVDRVNEVLGLSAVRPSLTRASDGIAEGWITNAPDCLLAACTLALHHHLLAWGDGSRLGLCEGTRCADAYVDSSSAGRRRFCSTTCQNRSRVAAFRARRRGTKTA</sequence>
<dbReference type="EMBL" id="BAABHK010000016">
    <property type="protein sequence ID" value="GAA4635939.1"/>
    <property type="molecule type" value="Genomic_DNA"/>
</dbReference>
<evidence type="ECO:0000313" key="3">
    <source>
        <dbReference type="Proteomes" id="UP001501442"/>
    </source>
</evidence>
<dbReference type="PANTHER" id="PTHR35525:SF3">
    <property type="entry name" value="BLL6575 PROTEIN"/>
    <property type="match status" value="1"/>
</dbReference>
<dbReference type="RefSeq" id="WP_345438918.1">
    <property type="nucleotide sequence ID" value="NZ_BAABHK010000016.1"/>
</dbReference>